<dbReference type="EMBL" id="LR796400">
    <property type="protein sequence ID" value="CAB4142018.1"/>
    <property type="molecule type" value="Genomic_DNA"/>
</dbReference>
<protein>
    <submittedName>
        <fullName evidence="2">Uncharacterized protein</fullName>
    </submittedName>
</protein>
<dbReference type="EMBL" id="LR796668">
    <property type="protein sequence ID" value="CAB4158314.1"/>
    <property type="molecule type" value="Genomic_DNA"/>
</dbReference>
<sequence length="54" mass="6098">MINTKSQIEIKEIVVNETIKGTILIVKEQNLIGGGINQTKEDNTIYEASIIYEF</sequence>
<reference evidence="2" key="1">
    <citation type="submission" date="2020-04" db="EMBL/GenBank/DDBJ databases">
        <authorList>
            <person name="Chiriac C."/>
            <person name="Salcher M."/>
            <person name="Ghai R."/>
            <person name="Kavagutti S V."/>
        </authorList>
    </citation>
    <scope>NUCLEOTIDE SEQUENCE</scope>
</reference>
<organism evidence="2">
    <name type="scientific">uncultured Caudovirales phage</name>
    <dbReference type="NCBI Taxonomy" id="2100421"/>
    <lineage>
        <taxon>Viruses</taxon>
        <taxon>Duplodnaviria</taxon>
        <taxon>Heunggongvirae</taxon>
        <taxon>Uroviricota</taxon>
        <taxon>Caudoviricetes</taxon>
        <taxon>Peduoviridae</taxon>
        <taxon>Maltschvirus</taxon>
        <taxon>Maltschvirus maltsch</taxon>
    </lineage>
</organism>
<name>A0A6J5NT21_9CAUD</name>
<gene>
    <name evidence="1" type="ORF">UFOVP427_10</name>
    <name evidence="2" type="ORF">UFOVP697_28</name>
</gene>
<proteinExistence type="predicted"/>
<evidence type="ECO:0000313" key="1">
    <source>
        <dbReference type="EMBL" id="CAB4142018.1"/>
    </source>
</evidence>
<accession>A0A6J5NT21</accession>
<evidence type="ECO:0000313" key="2">
    <source>
        <dbReference type="EMBL" id="CAB4158314.1"/>
    </source>
</evidence>